<comment type="similarity">
    <text evidence="3">Belongs to the methyl-accepting chemotaxis (MCP) protein family.</text>
</comment>
<evidence type="ECO:0000256" key="2">
    <source>
        <dbReference type="ARBA" id="ARBA00023224"/>
    </source>
</evidence>
<keyword evidence="9" id="KW-1185">Reference proteome</keyword>
<dbReference type="InterPro" id="IPR004090">
    <property type="entry name" value="Chemotax_Me-accpt_rcpt"/>
</dbReference>
<dbReference type="Pfam" id="PF00672">
    <property type="entry name" value="HAMP"/>
    <property type="match status" value="1"/>
</dbReference>
<feature type="transmembrane region" description="Helical" evidence="5">
    <location>
        <begin position="7"/>
        <end position="27"/>
    </location>
</feature>
<dbReference type="PROSITE" id="PS50885">
    <property type="entry name" value="HAMP"/>
    <property type="match status" value="1"/>
</dbReference>
<dbReference type="SMART" id="SM00283">
    <property type="entry name" value="MA"/>
    <property type="match status" value="1"/>
</dbReference>
<evidence type="ECO:0000259" key="6">
    <source>
        <dbReference type="PROSITE" id="PS50111"/>
    </source>
</evidence>
<evidence type="ECO:0008006" key="10">
    <source>
        <dbReference type="Google" id="ProtNLM"/>
    </source>
</evidence>
<keyword evidence="2 4" id="KW-0807">Transducer</keyword>
<reference evidence="8 9" key="1">
    <citation type="submission" date="2019-03" db="EMBL/GenBank/DDBJ databases">
        <title>Complete genome sequence of Ferrigenium kumadai strain An22, a microaerophilic iron-oxidizing bacterium isolated from a paddy field soil.</title>
        <authorList>
            <person name="Watanabe T."/>
            <person name="Asakawa S."/>
        </authorList>
    </citation>
    <scope>NUCLEOTIDE SEQUENCE [LARGE SCALE GENOMIC DNA]</scope>
    <source>
        <strain evidence="8 9">An22</strain>
    </source>
</reference>
<feature type="domain" description="HAMP" evidence="7">
    <location>
        <begin position="196"/>
        <end position="248"/>
    </location>
</feature>
<dbReference type="CDD" id="cd11386">
    <property type="entry name" value="MCP_signal"/>
    <property type="match status" value="1"/>
</dbReference>
<dbReference type="GO" id="GO:0007165">
    <property type="term" value="P:signal transduction"/>
    <property type="evidence" value="ECO:0007669"/>
    <property type="project" value="UniProtKB-KW"/>
</dbReference>
<keyword evidence="5" id="KW-0812">Transmembrane</keyword>
<dbReference type="Pfam" id="PF00015">
    <property type="entry name" value="MCPsignal"/>
    <property type="match status" value="1"/>
</dbReference>
<organism evidence="8 9">
    <name type="scientific">Ferrigenium kumadai</name>
    <dbReference type="NCBI Taxonomy" id="1682490"/>
    <lineage>
        <taxon>Bacteria</taxon>
        <taxon>Pseudomonadati</taxon>
        <taxon>Pseudomonadota</taxon>
        <taxon>Betaproteobacteria</taxon>
        <taxon>Nitrosomonadales</taxon>
        <taxon>Gallionellaceae</taxon>
        <taxon>Ferrigenium</taxon>
    </lineage>
</organism>
<dbReference type="InterPro" id="IPR003660">
    <property type="entry name" value="HAMP_dom"/>
</dbReference>
<dbReference type="GO" id="GO:0004888">
    <property type="term" value="F:transmembrane signaling receptor activity"/>
    <property type="evidence" value="ECO:0007669"/>
    <property type="project" value="InterPro"/>
</dbReference>
<protein>
    <recommendedName>
        <fullName evidence="10">Methyl-accepting chemotaxis protein</fullName>
    </recommendedName>
</protein>
<dbReference type="Proteomes" id="UP001319121">
    <property type="component" value="Chromosome"/>
</dbReference>
<proteinExistence type="inferred from homology"/>
<dbReference type="GO" id="GO:0016020">
    <property type="term" value="C:membrane"/>
    <property type="evidence" value="ECO:0007669"/>
    <property type="project" value="UniProtKB-SubCell"/>
</dbReference>
<feature type="transmembrane region" description="Helical" evidence="5">
    <location>
        <begin position="172"/>
        <end position="194"/>
    </location>
</feature>
<accession>A0AAN1SXZ5</accession>
<dbReference type="FunFam" id="1.10.287.950:FF:000001">
    <property type="entry name" value="Methyl-accepting chemotaxis sensory transducer"/>
    <property type="match status" value="1"/>
</dbReference>
<dbReference type="PROSITE" id="PS50111">
    <property type="entry name" value="CHEMOTAXIS_TRANSDUC_2"/>
    <property type="match status" value="1"/>
</dbReference>
<dbReference type="GO" id="GO:0006935">
    <property type="term" value="P:chemotaxis"/>
    <property type="evidence" value="ECO:0007669"/>
    <property type="project" value="InterPro"/>
</dbReference>
<dbReference type="SUPFAM" id="SSF58104">
    <property type="entry name" value="Methyl-accepting chemotaxis protein (MCP) signaling domain"/>
    <property type="match status" value="1"/>
</dbReference>
<evidence type="ECO:0000259" key="7">
    <source>
        <dbReference type="PROSITE" id="PS50885"/>
    </source>
</evidence>
<dbReference type="Gene3D" id="1.10.287.950">
    <property type="entry name" value="Methyl-accepting chemotaxis protein"/>
    <property type="match status" value="1"/>
</dbReference>
<dbReference type="RefSeq" id="WP_212786626.1">
    <property type="nucleotide sequence ID" value="NZ_AP019536.1"/>
</dbReference>
<dbReference type="InterPro" id="IPR004089">
    <property type="entry name" value="MCPsignal_dom"/>
</dbReference>
<evidence type="ECO:0000256" key="3">
    <source>
        <dbReference type="ARBA" id="ARBA00029447"/>
    </source>
</evidence>
<dbReference type="PANTHER" id="PTHR32089">
    <property type="entry name" value="METHYL-ACCEPTING CHEMOTAXIS PROTEIN MCPB"/>
    <property type="match status" value="1"/>
</dbReference>
<keyword evidence="5" id="KW-1133">Transmembrane helix</keyword>
<dbReference type="PRINTS" id="PR00260">
    <property type="entry name" value="CHEMTRNSDUCR"/>
</dbReference>
<comment type="subcellular location">
    <subcellularLocation>
        <location evidence="1">Membrane</location>
    </subcellularLocation>
</comment>
<dbReference type="KEGG" id="fku:FGKAn22_07160"/>
<dbReference type="AlphaFoldDB" id="A0AAN1SXZ5"/>
<evidence type="ECO:0000256" key="1">
    <source>
        <dbReference type="ARBA" id="ARBA00004370"/>
    </source>
</evidence>
<dbReference type="EMBL" id="AP019536">
    <property type="protein sequence ID" value="BBI99023.1"/>
    <property type="molecule type" value="Genomic_DNA"/>
</dbReference>
<evidence type="ECO:0000313" key="8">
    <source>
        <dbReference type="EMBL" id="BBI99023.1"/>
    </source>
</evidence>
<dbReference type="SMART" id="SM00304">
    <property type="entry name" value="HAMP"/>
    <property type="match status" value="1"/>
</dbReference>
<name>A0AAN1SXZ5_9PROT</name>
<dbReference type="CDD" id="cd06225">
    <property type="entry name" value="HAMP"/>
    <property type="match status" value="1"/>
</dbReference>
<feature type="domain" description="Methyl-accepting transducer" evidence="6">
    <location>
        <begin position="253"/>
        <end position="489"/>
    </location>
</feature>
<evidence type="ECO:0000256" key="4">
    <source>
        <dbReference type="PROSITE-ProRule" id="PRU00284"/>
    </source>
</evidence>
<evidence type="ECO:0000313" key="9">
    <source>
        <dbReference type="Proteomes" id="UP001319121"/>
    </source>
</evidence>
<evidence type="ECO:0000256" key="5">
    <source>
        <dbReference type="SAM" id="Phobius"/>
    </source>
</evidence>
<keyword evidence="5" id="KW-0472">Membrane</keyword>
<dbReference type="PANTHER" id="PTHR32089:SF112">
    <property type="entry name" value="LYSOZYME-LIKE PROTEIN-RELATED"/>
    <property type="match status" value="1"/>
</dbReference>
<sequence>MSLQAQLRLIAAITALSMLGVIVFSIVQLGTLRSEFSQYQSRQTFAGNLAQIKSIALSASRSDPILAETEARLASADKNIQSLHQGAAAVAPAEIDSKQLKQIAEAWNDYIKGFNGAIKIASTSPNDALQIPDALYQMKLEPMITNIDQLIALNRDGETLARDNISRAVGNILWIIVLPLVAAALVVVAFQSVFNGRLKRRIDGIINVISHLSAGDLSHRLPQGPADEIGVMVRTINEFIGRIESVLHDVNSSADQSKTTAHKVNAMTQSVSSNAQAQSEKIFNVMSAIEKMGHTITEIAGNATHAAGTAKTTGAKINEVSIVGQETSAILQQLDTTVESSSQTMREFDLTLQRIGSISNIIRGIAEQTNLLALNAAIEAARAGDQGRGFAVVADEVRLLSERTSASARDISDLLNEVQGSAREAISAMDATRSSVRTGVEHGERISNVLAEVDASIQIVADMMQQIALATETQSQEGRQIATHIADVTHITTSTTREIETTRNEMAVLAQTSEVLQRMVSQFRLSAFKPAA</sequence>
<gene>
    <name evidence="8" type="ORF">FGKAn22_07160</name>
</gene>